<feature type="signal peptide" evidence="1">
    <location>
        <begin position="1"/>
        <end position="22"/>
    </location>
</feature>
<feature type="chain" id="PRO_5045183291" evidence="1">
    <location>
        <begin position="23"/>
        <end position="255"/>
    </location>
</feature>
<protein>
    <submittedName>
        <fullName evidence="2">Uncharacterized protein</fullName>
    </submittedName>
</protein>
<dbReference type="RefSeq" id="WP_379048506.1">
    <property type="nucleotide sequence ID" value="NZ_JBHULZ010000041.1"/>
</dbReference>
<keyword evidence="1" id="KW-0732">Signal</keyword>
<comment type="caution">
    <text evidence="2">The sequence shown here is derived from an EMBL/GenBank/DDBJ whole genome shotgun (WGS) entry which is preliminary data.</text>
</comment>
<dbReference type="Proteomes" id="UP001597357">
    <property type="component" value="Unassembled WGS sequence"/>
</dbReference>
<evidence type="ECO:0000313" key="3">
    <source>
        <dbReference type="Proteomes" id="UP001597357"/>
    </source>
</evidence>
<organism evidence="2 3">
    <name type="scientific">Mesonia sediminis</name>
    <dbReference type="NCBI Taxonomy" id="1703946"/>
    <lineage>
        <taxon>Bacteria</taxon>
        <taxon>Pseudomonadati</taxon>
        <taxon>Bacteroidota</taxon>
        <taxon>Flavobacteriia</taxon>
        <taxon>Flavobacteriales</taxon>
        <taxon>Flavobacteriaceae</taxon>
        <taxon>Mesonia</taxon>
    </lineage>
</organism>
<keyword evidence="3" id="KW-1185">Reference proteome</keyword>
<evidence type="ECO:0000313" key="2">
    <source>
        <dbReference type="EMBL" id="MFD2698677.1"/>
    </source>
</evidence>
<sequence length="255" mass="30017">MRRFYTIFFSFLALCFLNPVFSNNTEVLFSNVLFQLQEINKVIIRIEGERKIIVNQEVVQPENLVRVINAIVDSLDEDSLFRDSATLIITENSAPEIIQFVKQSLKKTEISILNVQQRTEINKEKTKIGEDQLALYDSLVKNWKHSKIEDRILKADDLAQVEYIYQNMTFDQRIKAEKLPDFLPFVEALTQKQDLSAQRLDLFTYDMQYRIFLNNNQVKNDTLKHYSVQDFVKFYTNPVPDDSQIKQQVNLFTKD</sequence>
<dbReference type="EMBL" id="JBHULZ010000041">
    <property type="protein sequence ID" value="MFD2698677.1"/>
    <property type="molecule type" value="Genomic_DNA"/>
</dbReference>
<reference evidence="3" key="1">
    <citation type="journal article" date="2019" name="Int. J. Syst. Evol. Microbiol.">
        <title>The Global Catalogue of Microorganisms (GCM) 10K type strain sequencing project: providing services to taxonomists for standard genome sequencing and annotation.</title>
        <authorList>
            <consortium name="The Broad Institute Genomics Platform"/>
            <consortium name="The Broad Institute Genome Sequencing Center for Infectious Disease"/>
            <person name="Wu L."/>
            <person name="Ma J."/>
        </authorList>
    </citation>
    <scope>NUCLEOTIDE SEQUENCE [LARGE SCALE GENOMIC DNA]</scope>
    <source>
        <strain evidence="3">KCTC 42255</strain>
    </source>
</reference>
<gene>
    <name evidence="2" type="ORF">ACFSQ0_11790</name>
</gene>
<evidence type="ECO:0000256" key="1">
    <source>
        <dbReference type="SAM" id="SignalP"/>
    </source>
</evidence>
<name>A0ABW5SIU2_9FLAO</name>
<accession>A0ABW5SIU2</accession>
<proteinExistence type="predicted"/>